<gene>
    <name evidence="2" type="ORF">ACFSC3_01755</name>
</gene>
<comment type="caution">
    <text evidence="2">The sequence shown here is derived from an EMBL/GenBank/DDBJ whole genome shotgun (WGS) entry which is preliminary data.</text>
</comment>
<dbReference type="RefSeq" id="WP_380938119.1">
    <property type="nucleotide sequence ID" value="NZ_JBHUFC010000001.1"/>
</dbReference>
<keyword evidence="1" id="KW-0732">Signal</keyword>
<dbReference type="InterPro" id="IPR036034">
    <property type="entry name" value="PDZ_sf"/>
</dbReference>
<keyword evidence="2" id="KW-0378">Hydrolase</keyword>
<feature type="signal peptide" evidence="1">
    <location>
        <begin position="1"/>
        <end position="19"/>
    </location>
</feature>
<evidence type="ECO:0000313" key="3">
    <source>
        <dbReference type="Proteomes" id="UP001597283"/>
    </source>
</evidence>
<dbReference type="InterPro" id="IPR021109">
    <property type="entry name" value="Peptidase_aspartic_dom_sf"/>
</dbReference>
<accession>A0ABW4N814</accession>
<keyword evidence="2" id="KW-0645">Protease</keyword>
<dbReference type="GO" id="GO:0008233">
    <property type="term" value="F:peptidase activity"/>
    <property type="evidence" value="ECO:0007669"/>
    <property type="project" value="UniProtKB-KW"/>
</dbReference>
<sequence length="401" mass="41798">MRALPIAVLALALALPATARQPVTTAPASLSPAPTLSADSETRWVSFDLTPGNQIVFRMTVNGRAATAILDTGVNFTLASSGFAAGLGLKPTATGQAAAIGGALPISWAPVETIDVGGLSRHGGRIGVADLTALATGTAQPVDVVLGADLLAAHALDIDFDNRRFRLLPSGRMPFRGTSVAVMTAPQSGTFLVDATVGTARVRPLLLDTGDGSTLTLAREAWSTTRLPDAGLTSAYAVGLAGPIETDLVVLPRVRLGATPARNVEVRIEPLRGYSTLTGTAGRIGNGFLQRYRVLLDPKARRMILSPGKSADRMPLKSTSGLLLSYEGKALRVLHVMRGSPAARDGWRAGDRICAIDGAKLPDDYRTNPVGQWPAGTPGRTVRLGLCDGGPERALTLAAFY</sequence>
<dbReference type="Pfam" id="PF13650">
    <property type="entry name" value="Asp_protease_2"/>
    <property type="match status" value="1"/>
</dbReference>
<keyword evidence="3" id="KW-1185">Reference proteome</keyword>
<dbReference type="Gene3D" id="2.40.70.10">
    <property type="entry name" value="Acid Proteases"/>
    <property type="match status" value="2"/>
</dbReference>
<protein>
    <submittedName>
        <fullName evidence="2">Aspartyl protease family protein</fullName>
    </submittedName>
</protein>
<dbReference type="SUPFAM" id="SSF50630">
    <property type="entry name" value="Acid proteases"/>
    <property type="match status" value="1"/>
</dbReference>
<proteinExistence type="predicted"/>
<evidence type="ECO:0000256" key="1">
    <source>
        <dbReference type="SAM" id="SignalP"/>
    </source>
</evidence>
<organism evidence="2 3">
    <name type="scientific">Sphingomonas floccifaciens</name>
    <dbReference type="NCBI Taxonomy" id="1844115"/>
    <lineage>
        <taxon>Bacteria</taxon>
        <taxon>Pseudomonadati</taxon>
        <taxon>Pseudomonadota</taxon>
        <taxon>Alphaproteobacteria</taxon>
        <taxon>Sphingomonadales</taxon>
        <taxon>Sphingomonadaceae</taxon>
        <taxon>Sphingomonas</taxon>
    </lineage>
</organism>
<name>A0ABW4N814_9SPHN</name>
<dbReference type="EMBL" id="JBHUFC010000001">
    <property type="protein sequence ID" value="MFD1786287.1"/>
    <property type="molecule type" value="Genomic_DNA"/>
</dbReference>
<dbReference type="GO" id="GO:0006508">
    <property type="term" value="P:proteolysis"/>
    <property type="evidence" value="ECO:0007669"/>
    <property type="project" value="UniProtKB-KW"/>
</dbReference>
<feature type="chain" id="PRO_5046165493" evidence="1">
    <location>
        <begin position="20"/>
        <end position="401"/>
    </location>
</feature>
<reference evidence="3" key="1">
    <citation type="journal article" date="2019" name="Int. J. Syst. Evol. Microbiol.">
        <title>The Global Catalogue of Microorganisms (GCM) 10K type strain sequencing project: providing services to taxonomists for standard genome sequencing and annotation.</title>
        <authorList>
            <consortium name="The Broad Institute Genomics Platform"/>
            <consortium name="The Broad Institute Genome Sequencing Center for Infectious Disease"/>
            <person name="Wu L."/>
            <person name="Ma J."/>
        </authorList>
    </citation>
    <scope>NUCLEOTIDE SEQUENCE [LARGE SCALE GENOMIC DNA]</scope>
    <source>
        <strain evidence="3">Q85</strain>
    </source>
</reference>
<dbReference type="SUPFAM" id="SSF50156">
    <property type="entry name" value="PDZ domain-like"/>
    <property type="match status" value="1"/>
</dbReference>
<dbReference type="Proteomes" id="UP001597283">
    <property type="component" value="Unassembled WGS sequence"/>
</dbReference>
<evidence type="ECO:0000313" key="2">
    <source>
        <dbReference type="EMBL" id="MFD1786287.1"/>
    </source>
</evidence>
<dbReference type="Gene3D" id="2.30.42.10">
    <property type="match status" value="1"/>
</dbReference>